<dbReference type="EMBL" id="JBEXAC010000001">
    <property type="protein sequence ID" value="MET6996659.1"/>
    <property type="molecule type" value="Genomic_DNA"/>
</dbReference>
<dbReference type="Proteomes" id="UP001549749">
    <property type="component" value="Unassembled WGS sequence"/>
</dbReference>
<dbReference type="CDD" id="cd02440">
    <property type="entry name" value="AdoMet_MTases"/>
    <property type="match status" value="1"/>
</dbReference>
<dbReference type="InterPro" id="IPR029063">
    <property type="entry name" value="SAM-dependent_MTases_sf"/>
</dbReference>
<gene>
    <name evidence="2" type="ORF">ABR189_04740</name>
</gene>
<comment type="caution">
    <text evidence="2">The sequence shown here is derived from an EMBL/GenBank/DDBJ whole genome shotgun (WGS) entry which is preliminary data.</text>
</comment>
<keyword evidence="2" id="KW-0489">Methyltransferase</keyword>
<evidence type="ECO:0000259" key="1">
    <source>
        <dbReference type="Pfam" id="PF08241"/>
    </source>
</evidence>
<dbReference type="SUPFAM" id="SSF53335">
    <property type="entry name" value="S-adenosyl-L-methionine-dependent methyltransferases"/>
    <property type="match status" value="1"/>
</dbReference>
<accession>A0ABV2T0V6</accession>
<keyword evidence="2" id="KW-0808">Transferase</keyword>
<dbReference type="GO" id="GO:0032259">
    <property type="term" value="P:methylation"/>
    <property type="evidence" value="ECO:0007669"/>
    <property type="project" value="UniProtKB-KW"/>
</dbReference>
<evidence type="ECO:0000313" key="2">
    <source>
        <dbReference type="EMBL" id="MET6996659.1"/>
    </source>
</evidence>
<dbReference type="RefSeq" id="WP_354659300.1">
    <property type="nucleotide sequence ID" value="NZ_JBEXAC010000001.1"/>
</dbReference>
<dbReference type="Gene3D" id="3.40.50.150">
    <property type="entry name" value="Vaccinia Virus protein VP39"/>
    <property type="match status" value="1"/>
</dbReference>
<name>A0ABV2T0V6_9BACT</name>
<dbReference type="InterPro" id="IPR013216">
    <property type="entry name" value="Methyltransf_11"/>
</dbReference>
<dbReference type="Pfam" id="PF08241">
    <property type="entry name" value="Methyltransf_11"/>
    <property type="match status" value="1"/>
</dbReference>
<proteinExistence type="predicted"/>
<sequence length="231" mass="26128">MFQVGTTNEEARREWIKNTLAKIPAGSKLLDAGAGECQYKPFCSHLEYISQDFAQYDGTGNVGLQMGTWDNTKLDIVSDILAIPLPDNSVDAIMCTEVFEHIPDPVGAIREFKRLLRPGGYLLLTAPFNSITHFAPYHFSTGFNRFFYEKHLPDNDFEITELTPNGSYFECVAQEVRRVKSVGKQYANTKISLLDKVILHSTLWVLQRLSKKDKGSSELLSYGIHVFARKK</sequence>
<evidence type="ECO:0000313" key="3">
    <source>
        <dbReference type="Proteomes" id="UP001549749"/>
    </source>
</evidence>
<keyword evidence="3" id="KW-1185">Reference proteome</keyword>
<reference evidence="2 3" key="1">
    <citation type="submission" date="2024-06" db="EMBL/GenBank/DDBJ databases">
        <title>Chitinophaga defluvii sp. nov., isolated from municipal sewage.</title>
        <authorList>
            <person name="Zhang L."/>
        </authorList>
    </citation>
    <scope>NUCLEOTIDE SEQUENCE [LARGE SCALE GENOMIC DNA]</scope>
    <source>
        <strain evidence="2 3">H8</strain>
    </source>
</reference>
<dbReference type="GO" id="GO:0008168">
    <property type="term" value="F:methyltransferase activity"/>
    <property type="evidence" value="ECO:0007669"/>
    <property type="project" value="UniProtKB-KW"/>
</dbReference>
<feature type="domain" description="Methyltransferase type 11" evidence="1">
    <location>
        <begin position="76"/>
        <end position="123"/>
    </location>
</feature>
<organism evidence="2 3">
    <name type="scientific">Chitinophaga defluvii</name>
    <dbReference type="NCBI Taxonomy" id="3163343"/>
    <lineage>
        <taxon>Bacteria</taxon>
        <taxon>Pseudomonadati</taxon>
        <taxon>Bacteroidota</taxon>
        <taxon>Chitinophagia</taxon>
        <taxon>Chitinophagales</taxon>
        <taxon>Chitinophagaceae</taxon>
        <taxon>Chitinophaga</taxon>
    </lineage>
</organism>
<protein>
    <submittedName>
        <fullName evidence="2">Class I SAM-dependent methyltransferase</fullName>
    </submittedName>
</protein>